<feature type="non-terminal residue" evidence="3">
    <location>
        <position position="1"/>
    </location>
</feature>
<keyword evidence="4" id="KW-1185">Reference proteome</keyword>
<name>A0A9N9N2S0_9GLOM</name>
<dbReference type="Proteomes" id="UP000789831">
    <property type="component" value="Unassembled WGS sequence"/>
</dbReference>
<sequence length="165" mass="18883">MSSIAGSSTLASSSTFIEDAELYTNNEEEYIPLLTFRQHSLDNVDSDNNDDNDDNNEDENINTESVHKGKHKLTKVVQQKLPPPPSNFEYFIHSKPLHRASVRLPSDLNVDVFKPIDLFFLFFMITMLDIIVVNTNLYALTKDAGAIGRHWQNLTRKEFIIWIAL</sequence>
<keyword evidence="2" id="KW-0472">Membrane</keyword>
<reference evidence="3" key="1">
    <citation type="submission" date="2021-06" db="EMBL/GenBank/DDBJ databases">
        <authorList>
            <person name="Kallberg Y."/>
            <person name="Tangrot J."/>
            <person name="Rosling A."/>
        </authorList>
    </citation>
    <scope>NUCLEOTIDE SEQUENCE</scope>
    <source>
        <strain evidence="3">MT106</strain>
    </source>
</reference>
<protein>
    <submittedName>
        <fullName evidence="3">141_t:CDS:1</fullName>
    </submittedName>
</protein>
<dbReference type="EMBL" id="CAJVPL010017517">
    <property type="protein sequence ID" value="CAG8699039.1"/>
    <property type="molecule type" value="Genomic_DNA"/>
</dbReference>
<dbReference type="AlphaFoldDB" id="A0A9N9N2S0"/>
<feature type="region of interest" description="Disordered" evidence="1">
    <location>
        <begin position="42"/>
        <end position="69"/>
    </location>
</feature>
<organism evidence="3 4">
    <name type="scientific">Ambispora gerdemannii</name>
    <dbReference type="NCBI Taxonomy" id="144530"/>
    <lineage>
        <taxon>Eukaryota</taxon>
        <taxon>Fungi</taxon>
        <taxon>Fungi incertae sedis</taxon>
        <taxon>Mucoromycota</taxon>
        <taxon>Glomeromycotina</taxon>
        <taxon>Glomeromycetes</taxon>
        <taxon>Archaeosporales</taxon>
        <taxon>Ambisporaceae</taxon>
        <taxon>Ambispora</taxon>
    </lineage>
</organism>
<feature type="transmembrane region" description="Helical" evidence="2">
    <location>
        <begin position="118"/>
        <end position="140"/>
    </location>
</feature>
<dbReference type="OrthoDB" id="5876240at2759"/>
<proteinExistence type="predicted"/>
<gene>
    <name evidence="3" type="ORF">AGERDE_LOCUS13415</name>
</gene>
<evidence type="ECO:0000313" key="4">
    <source>
        <dbReference type="Proteomes" id="UP000789831"/>
    </source>
</evidence>
<accession>A0A9N9N2S0</accession>
<keyword evidence="2" id="KW-0812">Transmembrane</keyword>
<feature type="compositionally biased region" description="Acidic residues" evidence="1">
    <location>
        <begin position="44"/>
        <end position="61"/>
    </location>
</feature>
<evidence type="ECO:0000256" key="2">
    <source>
        <dbReference type="SAM" id="Phobius"/>
    </source>
</evidence>
<evidence type="ECO:0000256" key="1">
    <source>
        <dbReference type="SAM" id="MobiDB-lite"/>
    </source>
</evidence>
<feature type="non-terminal residue" evidence="3">
    <location>
        <position position="165"/>
    </location>
</feature>
<evidence type="ECO:0000313" key="3">
    <source>
        <dbReference type="EMBL" id="CAG8699039.1"/>
    </source>
</evidence>
<comment type="caution">
    <text evidence="3">The sequence shown here is derived from an EMBL/GenBank/DDBJ whole genome shotgun (WGS) entry which is preliminary data.</text>
</comment>
<keyword evidence="2" id="KW-1133">Transmembrane helix</keyword>